<feature type="region of interest" description="Disordered" evidence="1">
    <location>
        <begin position="64"/>
        <end position="89"/>
    </location>
</feature>
<dbReference type="GeneID" id="87866483"/>
<reference evidence="2" key="1">
    <citation type="journal article" date="2023" name="Mol. Phylogenet. Evol.">
        <title>Genome-scale phylogeny and comparative genomics of the fungal order Sordariales.</title>
        <authorList>
            <person name="Hensen N."/>
            <person name="Bonometti L."/>
            <person name="Westerberg I."/>
            <person name="Brannstrom I.O."/>
            <person name="Guillou S."/>
            <person name="Cros-Aarteil S."/>
            <person name="Calhoun S."/>
            <person name="Haridas S."/>
            <person name="Kuo A."/>
            <person name="Mondo S."/>
            <person name="Pangilinan J."/>
            <person name="Riley R."/>
            <person name="LaButti K."/>
            <person name="Andreopoulos B."/>
            <person name="Lipzen A."/>
            <person name="Chen C."/>
            <person name="Yan M."/>
            <person name="Daum C."/>
            <person name="Ng V."/>
            <person name="Clum A."/>
            <person name="Steindorff A."/>
            <person name="Ohm R.A."/>
            <person name="Martin F."/>
            <person name="Silar P."/>
            <person name="Natvig D.O."/>
            <person name="Lalanne C."/>
            <person name="Gautier V."/>
            <person name="Ament-Velasquez S.L."/>
            <person name="Kruys A."/>
            <person name="Hutchinson M.I."/>
            <person name="Powell A.J."/>
            <person name="Barry K."/>
            <person name="Miller A.N."/>
            <person name="Grigoriev I.V."/>
            <person name="Debuchy R."/>
            <person name="Gladieux P."/>
            <person name="Hiltunen Thoren M."/>
            <person name="Johannesson H."/>
        </authorList>
    </citation>
    <scope>NUCLEOTIDE SEQUENCE</scope>
    <source>
        <strain evidence="2">CBS 560.94</strain>
    </source>
</reference>
<comment type="caution">
    <text evidence="2">The sequence shown here is derived from an EMBL/GenBank/DDBJ whole genome shotgun (WGS) entry which is preliminary data.</text>
</comment>
<protein>
    <submittedName>
        <fullName evidence="2">Uncharacterized protein</fullName>
    </submittedName>
</protein>
<evidence type="ECO:0000256" key="1">
    <source>
        <dbReference type="SAM" id="MobiDB-lite"/>
    </source>
</evidence>
<dbReference type="AlphaFoldDB" id="A0AAE0JQ21"/>
<dbReference type="RefSeq" id="XP_062686939.1">
    <property type="nucleotide sequence ID" value="XM_062829329.1"/>
</dbReference>
<name>A0AAE0JQ21_9PEZI</name>
<organism evidence="2 3">
    <name type="scientific">Neurospora tetraspora</name>
    <dbReference type="NCBI Taxonomy" id="94610"/>
    <lineage>
        <taxon>Eukaryota</taxon>
        <taxon>Fungi</taxon>
        <taxon>Dikarya</taxon>
        <taxon>Ascomycota</taxon>
        <taxon>Pezizomycotina</taxon>
        <taxon>Sordariomycetes</taxon>
        <taxon>Sordariomycetidae</taxon>
        <taxon>Sordariales</taxon>
        <taxon>Sordariaceae</taxon>
        <taxon>Neurospora</taxon>
    </lineage>
</organism>
<proteinExistence type="predicted"/>
<accession>A0AAE0JQ21</accession>
<evidence type="ECO:0000313" key="3">
    <source>
        <dbReference type="Proteomes" id="UP001278500"/>
    </source>
</evidence>
<dbReference type="Proteomes" id="UP001278500">
    <property type="component" value="Unassembled WGS sequence"/>
</dbReference>
<gene>
    <name evidence="2" type="ORF">B0H65DRAFT_544808</name>
</gene>
<evidence type="ECO:0000313" key="2">
    <source>
        <dbReference type="EMBL" id="KAK3355561.1"/>
    </source>
</evidence>
<keyword evidence="3" id="KW-1185">Reference proteome</keyword>
<reference evidence="2" key="2">
    <citation type="submission" date="2023-06" db="EMBL/GenBank/DDBJ databases">
        <authorList>
            <consortium name="Lawrence Berkeley National Laboratory"/>
            <person name="Haridas S."/>
            <person name="Hensen N."/>
            <person name="Bonometti L."/>
            <person name="Westerberg I."/>
            <person name="Brannstrom I.O."/>
            <person name="Guillou S."/>
            <person name="Cros-Aarteil S."/>
            <person name="Calhoun S."/>
            <person name="Kuo A."/>
            <person name="Mondo S."/>
            <person name="Pangilinan J."/>
            <person name="Riley R."/>
            <person name="Labutti K."/>
            <person name="Andreopoulos B."/>
            <person name="Lipzen A."/>
            <person name="Chen C."/>
            <person name="Yanf M."/>
            <person name="Daum C."/>
            <person name="Ng V."/>
            <person name="Clum A."/>
            <person name="Steindorff A."/>
            <person name="Ohm R."/>
            <person name="Martin F."/>
            <person name="Silar P."/>
            <person name="Natvig D."/>
            <person name="Lalanne C."/>
            <person name="Gautier V."/>
            <person name="Ament-Velasquez S.L."/>
            <person name="Kruys A."/>
            <person name="Hutchinson M.I."/>
            <person name="Powell A.J."/>
            <person name="Barry K."/>
            <person name="Miller A.N."/>
            <person name="Grigoriev I.V."/>
            <person name="Debuchy R."/>
            <person name="Gladieux P."/>
            <person name="Thoren M.H."/>
            <person name="Johannesson H."/>
        </authorList>
    </citation>
    <scope>NUCLEOTIDE SEQUENCE</scope>
    <source>
        <strain evidence="2">CBS 560.94</strain>
    </source>
</reference>
<sequence>MGPPNGIHGTNETLAPTIRSVLADVVKKVVEEETRQGCSSVVARMLSNADKAWAEYCHRAGIDRDTPLGSPFLPDDGSGEEALRAQKPADRLPARKMLSATATVEDGGSHTAGTGNLVAPLALRPKCNEAQRPAPMMRALR</sequence>
<dbReference type="EMBL" id="JAUEPP010000001">
    <property type="protein sequence ID" value="KAK3355561.1"/>
    <property type="molecule type" value="Genomic_DNA"/>
</dbReference>